<sequence>MDLTKRRFLFISWKRTDIVKWLNDLLDKTEKMDKTKWLILGLGGILLLVIALPAQRSQRAEEEAVLEQTSGETTKQDHLIQSYKKQLAGELEQALECMEGVGNVRVMITFQDSGEAVVEKDVTKSSGGQNDSLQNSQYQESTIYQETNGREPYISQQKLPAVEGVLIIAQGGADSKVKQEIKDAVTALFPIEAHKIKIVKMQDS</sequence>
<dbReference type="AlphaFoldDB" id="N2A3R0"/>
<evidence type="ECO:0000313" key="2">
    <source>
        <dbReference type="EMBL" id="EMZ20725.1"/>
    </source>
</evidence>
<evidence type="ECO:0000313" key="3">
    <source>
        <dbReference type="Proteomes" id="UP000012589"/>
    </source>
</evidence>
<keyword evidence="1" id="KW-0812">Transmembrane</keyword>
<dbReference type="EMBL" id="AQFT01000140">
    <property type="protein sequence ID" value="EMZ20725.1"/>
    <property type="molecule type" value="Genomic_DNA"/>
</dbReference>
<dbReference type="PATRIC" id="fig|1235802.3.peg.5099"/>
<dbReference type="Proteomes" id="UP000012589">
    <property type="component" value="Unassembled WGS sequence"/>
</dbReference>
<keyword evidence="3" id="KW-1185">Reference proteome</keyword>
<accession>N2A3R0</accession>
<proteinExistence type="predicted"/>
<comment type="caution">
    <text evidence="2">The sequence shown here is derived from an EMBL/GenBank/DDBJ whole genome shotgun (WGS) entry which is preliminary data.</text>
</comment>
<dbReference type="STRING" id="1235802.C823_04842"/>
<protein>
    <submittedName>
        <fullName evidence="2">Stage III sporulation protein AG</fullName>
    </submittedName>
</protein>
<dbReference type="eggNOG" id="ENOG50330Z5">
    <property type="taxonomic scope" value="Bacteria"/>
</dbReference>
<name>N2A3R0_9FIRM</name>
<keyword evidence="1" id="KW-0472">Membrane</keyword>
<dbReference type="HOGENOM" id="CLU_071454_0_0_9"/>
<evidence type="ECO:0000256" key="1">
    <source>
        <dbReference type="SAM" id="Phobius"/>
    </source>
</evidence>
<gene>
    <name evidence="2" type="ORF">C823_04842</name>
</gene>
<organism evidence="2 3">
    <name type="scientific">Eubacterium plexicaudatum ASF492</name>
    <dbReference type="NCBI Taxonomy" id="1235802"/>
    <lineage>
        <taxon>Bacteria</taxon>
        <taxon>Bacillati</taxon>
        <taxon>Bacillota</taxon>
        <taxon>Clostridia</taxon>
        <taxon>Eubacteriales</taxon>
        <taxon>Eubacteriaceae</taxon>
        <taxon>Eubacterium</taxon>
    </lineage>
</organism>
<keyword evidence="1" id="KW-1133">Transmembrane helix</keyword>
<feature type="transmembrane region" description="Helical" evidence="1">
    <location>
        <begin position="37"/>
        <end position="54"/>
    </location>
</feature>
<reference evidence="2 3" key="1">
    <citation type="journal article" date="2014" name="Genome Announc.">
        <title>Draft genome sequences of the altered schaedler flora, a defined bacterial community from gnotobiotic mice.</title>
        <authorList>
            <person name="Wannemuehler M.J."/>
            <person name="Overstreet A.M."/>
            <person name="Ward D.V."/>
            <person name="Phillips G.J."/>
        </authorList>
    </citation>
    <scope>NUCLEOTIDE SEQUENCE [LARGE SCALE GENOMIC DNA]</scope>
    <source>
        <strain evidence="2 3">ASF492</strain>
    </source>
</reference>